<keyword evidence="3" id="KW-1185">Reference proteome</keyword>
<evidence type="ECO:0000313" key="2">
    <source>
        <dbReference type="EMBL" id="KAJ8955257.1"/>
    </source>
</evidence>
<dbReference type="Proteomes" id="UP001162162">
    <property type="component" value="Unassembled WGS sequence"/>
</dbReference>
<sequence length="671" mass="76794">MNLMLVVNGVPKILSRFPPILYCKSGPGVDTGFAKRLFYDVIHFSIHVALPSNGLVSKIFSVGSADTTDIQIHKFNTNRSTRAAEEKDNISGKIPANTIAISKINVPNNIQLADNEFNKSQHIDLLIGAQVYYDLLCVGQIKTGKNQPIFQKSKLGWLVSGPVALNQTISPQTCLLSTNDVQNQLERFWQIEETGYKPKFLTREEQICEQHFEQNCKRDENGRFTVALPVKKEYTQIGDTKEIAIKRLISMENKFKNNENLRKCYTEFMHEYIDMNHMTKINPTEIETTNVTYYLPHHAVEKSSSVTTKLRVVFNASQLSTSGKSLNDMLLVGPNIQDDLISIITRFRTHNFVIKADIAKMYRQINIDENQRDLQRIVWRNHPDEVIDHYRLNTVTYGTASASFLATRCLKQISIDMKDSQPIASKVILNDFYMDDLITGSRNLESVKQLKNDIQNILQEYGFELRQWMSNEQSIVDRESNTSLPHYHITEDKTVKTLGVLWNSETDCLEYSVQAFSQAERIESVLNSRPLCPLTSDPNDFEPLTPGHFIIGTALTSLPQEDVSSIAPYRLSDFQRHQLIIQHFWKRWSREYINTLQQRTKWQHHKANSLKPGLLVIVKEDNTPPLSWLMGRIVKTYPGRDGVVRVADIQTKNGVINRSFSKICVLPIDTV</sequence>
<reference evidence="2" key="1">
    <citation type="journal article" date="2023" name="Insect Mol. Biol.">
        <title>Genome sequencing provides insights into the evolution of gene families encoding plant cell wall-degrading enzymes in longhorned beetles.</title>
        <authorList>
            <person name="Shin N.R."/>
            <person name="Okamura Y."/>
            <person name="Kirsch R."/>
            <person name="Pauchet Y."/>
        </authorList>
    </citation>
    <scope>NUCLEOTIDE SEQUENCE</scope>
    <source>
        <strain evidence="2">AMC_N1</strain>
    </source>
</reference>
<dbReference type="InterPro" id="IPR000477">
    <property type="entry name" value="RT_dom"/>
</dbReference>
<gene>
    <name evidence="2" type="ORF">NQ318_000284</name>
</gene>
<dbReference type="InterPro" id="IPR043128">
    <property type="entry name" value="Rev_trsase/Diguanyl_cyclase"/>
</dbReference>
<dbReference type="AlphaFoldDB" id="A0AAV8YWY4"/>
<dbReference type="InterPro" id="IPR040676">
    <property type="entry name" value="DUF5641"/>
</dbReference>
<dbReference type="EMBL" id="JAPWTK010000039">
    <property type="protein sequence ID" value="KAJ8955257.1"/>
    <property type="molecule type" value="Genomic_DNA"/>
</dbReference>
<dbReference type="PANTHER" id="PTHR47331:SF5">
    <property type="entry name" value="RIBONUCLEASE H"/>
    <property type="match status" value="1"/>
</dbReference>
<dbReference type="CDD" id="cd01644">
    <property type="entry name" value="RT_pepA17"/>
    <property type="match status" value="1"/>
</dbReference>
<dbReference type="Pfam" id="PF00078">
    <property type="entry name" value="RVT_1"/>
    <property type="match status" value="1"/>
</dbReference>
<organism evidence="2 3">
    <name type="scientific">Aromia moschata</name>
    <dbReference type="NCBI Taxonomy" id="1265417"/>
    <lineage>
        <taxon>Eukaryota</taxon>
        <taxon>Metazoa</taxon>
        <taxon>Ecdysozoa</taxon>
        <taxon>Arthropoda</taxon>
        <taxon>Hexapoda</taxon>
        <taxon>Insecta</taxon>
        <taxon>Pterygota</taxon>
        <taxon>Neoptera</taxon>
        <taxon>Endopterygota</taxon>
        <taxon>Coleoptera</taxon>
        <taxon>Polyphaga</taxon>
        <taxon>Cucujiformia</taxon>
        <taxon>Chrysomeloidea</taxon>
        <taxon>Cerambycidae</taxon>
        <taxon>Cerambycinae</taxon>
        <taxon>Callichromatini</taxon>
        <taxon>Aromia</taxon>
    </lineage>
</organism>
<protein>
    <recommendedName>
        <fullName evidence="1">Reverse transcriptase domain-containing protein</fullName>
    </recommendedName>
</protein>
<dbReference type="GO" id="GO:0071897">
    <property type="term" value="P:DNA biosynthetic process"/>
    <property type="evidence" value="ECO:0007669"/>
    <property type="project" value="UniProtKB-ARBA"/>
</dbReference>
<dbReference type="Pfam" id="PF18701">
    <property type="entry name" value="DUF5641"/>
    <property type="match status" value="1"/>
</dbReference>
<proteinExistence type="predicted"/>
<feature type="domain" description="Reverse transcriptase" evidence="1">
    <location>
        <begin position="275"/>
        <end position="489"/>
    </location>
</feature>
<evidence type="ECO:0000313" key="3">
    <source>
        <dbReference type="Proteomes" id="UP001162162"/>
    </source>
</evidence>
<dbReference type="Gene3D" id="3.10.10.10">
    <property type="entry name" value="HIV Type 1 Reverse Transcriptase, subunit A, domain 1"/>
    <property type="match status" value="1"/>
</dbReference>
<evidence type="ECO:0000259" key="1">
    <source>
        <dbReference type="PROSITE" id="PS50878"/>
    </source>
</evidence>
<comment type="caution">
    <text evidence="2">The sequence shown here is derived from an EMBL/GenBank/DDBJ whole genome shotgun (WGS) entry which is preliminary data.</text>
</comment>
<dbReference type="SUPFAM" id="SSF56672">
    <property type="entry name" value="DNA/RNA polymerases"/>
    <property type="match status" value="1"/>
</dbReference>
<dbReference type="PROSITE" id="PS50878">
    <property type="entry name" value="RT_POL"/>
    <property type="match status" value="1"/>
</dbReference>
<dbReference type="Gene3D" id="3.30.70.270">
    <property type="match status" value="1"/>
</dbReference>
<dbReference type="InterPro" id="IPR043502">
    <property type="entry name" value="DNA/RNA_pol_sf"/>
</dbReference>
<name>A0AAV8YWY4_9CUCU</name>
<accession>A0AAV8YWY4</accession>
<dbReference type="PANTHER" id="PTHR47331">
    <property type="entry name" value="PHD-TYPE DOMAIN-CONTAINING PROTEIN"/>
    <property type="match status" value="1"/>
</dbReference>